<evidence type="ECO:0000256" key="1">
    <source>
        <dbReference type="ARBA" id="ARBA00022729"/>
    </source>
</evidence>
<keyword evidence="6" id="KW-1185">Reference proteome</keyword>
<dbReference type="InParanoid" id="A0A482WMR0"/>
<dbReference type="Proteomes" id="UP000291343">
    <property type="component" value="Unassembled WGS sequence"/>
</dbReference>
<proteinExistence type="inferred from homology"/>
<dbReference type="PANTHER" id="PTHR11008">
    <property type="entry name" value="PROTEIN TAKEOUT-LIKE PROTEIN"/>
    <property type="match status" value="1"/>
</dbReference>
<evidence type="ECO:0000313" key="5">
    <source>
        <dbReference type="EMBL" id="RZF34590.1"/>
    </source>
</evidence>
<gene>
    <name evidence="5" type="ORF">LSTR_LSTR015394</name>
</gene>
<dbReference type="GO" id="GO:0007623">
    <property type="term" value="P:circadian rhythm"/>
    <property type="evidence" value="ECO:0007669"/>
    <property type="project" value="UniProtKB-ARBA"/>
</dbReference>
<dbReference type="InterPro" id="IPR010562">
    <property type="entry name" value="Haemolymph_juvenile_hormone-bd"/>
</dbReference>
<reference evidence="5 6" key="1">
    <citation type="journal article" date="2017" name="Gigascience">
        <title>Genome sequence of the small brown planthopper, Laodelphax striatellus.</title>
        <authorList>
            <person name="Zhu J."/>
            <person name="Jiang F."/>
            <person name="Wang X."/>
            <person name="Yang P."/>
            <person name="Bao Y."/>
            <person name="Zhao W."/>
            <person name="Wang W."/>
            <person name="Lu H."/>
            <person name="Wang Q."/>
            <person name="Cui N."/>
            <person name="Li J."/>
            <person name="Chen X."/>
            <person name="Luo L."/>
            <person name="Yu J."/>
            <person name="Kang L."/>
            <person name="Cui F."/>
        </authorList>
    </citation>
    <scope>NUCLEOTIDE SEQUENCE [LARGE SCALE GENOMIC DNA]</scope>
    <source>
        <strain evidence="5">Lst14</strain>
    </source>
</reference>
<evidence type="ECO:0000256" key="3">
    <source>
        <dbReference type="ARBA" id="ARBA00060902"/>
    </source>
</evidence>
<organism evidence="5 6">
    <name type="scientific">Laodelphax striatellus</name>
    <name type="common">Small brown planthopper</name>
    <name type="synonym">Delphax striatella</name>
    <dbReference type="NCBI Taxonomy" id="195883"/>
    <lineage>
        <taxon>Eukaryota</taxon>
        <taxon>Metazoa</taxon>
        <taxon>Ecdysozoa</taxon>
        <taxon>Arthropoda</taxon>
        <taxon>Hexapoda</taxon>
        <taxon>Insecta</taxon>
        <taxon>Pterygota</taxon>
        <taxon>Neoptera</taxon>
        <taxon>Paraneoptera</taxon>
        <taxon>Hemiptera</taxon>
        <taxon>Auchenorrhyncha</taxon>
        <taxon>Fulgoroidea</taxon>
        <taxon>Delphacidae</taxon>
        <taxon>Criomorphinae</taxon>
        <taxon>Laodelphax</taxon>
    </lineage>
</organism>
<dbReference type="SMR" id="A0A482WMR0"/>
<name>A0A482WMR0_LAOST</name>
<dbReference type="OrthoDB" id="8185902at2759"/>
<comment type="caution">
    <text evidence="5">The sequence shown here is derived from an EMBL/GenBank/DDBJ whole genome shotgun (WGS) entry which is preliminary data.</text>
</comment>
<dbReference type="EMBL" id="QKKF02030973">
    <property type="protein sequence ID" value="RZF34590.1"/>
    <property type="molecule type" value="Genomic_DNA"/>
</dbReference>
<keyword evidence="1 4" id="KW-0732">Signal</keyword>
<dbReference type="AlphaFoldDB" id="A0A482WMR0"/>
<dbReference type="Pfam" id="PF06585">
    <property type="entry name" value="JHBP"/>
    <property type="match status" value="1"/>
</dbReference>
<dbReference type="GO" id="GO:0005615">
    <property type="term" value="C:extracellular space"/>
    <property type="evidence" value="ECO:0007669"/>
    <property type="project" value="TreeGrafter"/>
</dbReference>
<comment type="similarity">
    <text evidence="3">Belongs to the TO family.</text>
</comment>
<dbReference type="PANTHER" id="PTHR11008:SF41">
    <property type="entry name" value="RE70318P"/>
    <property type="match status" value="1"/>
</dbReference>
<dbReference type="STRING" id="195883.A0A482WMR0"/>
<feature type="signal peptide" evidence="4">
    <location>
        <begin position="1"/>
        <end position="20"/>
    </location>
</feature>
<keyword evidence="2" id="KW-0090">Biological rhythms</keyword>
<dbReference type="FunFam" id="3.15.10.30:FF:000001">
    <property type="entry name" value="Takeout-like protein 1"/>
    <property type="match status" value="1"/>
</dbReference>
<evidence type="ECO:0008006" key="7">
    <source>
        <dbReference type="Google" id="ProtNLM"/>
    </source>
</evidence>
<evidence type="ECO:0000313" key="6">
    <source>
        <dbReference type="Proteomes" id="UP000291343"/>
    </source>
</evidence>
<dbReference type="Gene3D" id="3.15.10.30">
    <property type="entry name" value="Haemolymph juvenile hormone binding protein"/>
    <property type="match status" value="1"/>
</dbReference>
<evidence type="ECO:0000256" key="4">
    <source>
        <dbReference type="SAM" id="SignalP"/>
    </source>
</evidence>
<sequence length="253" mass="28520">MQFMNILSFIIIGFFGNSLAAIHNSTVPPYVHQCIENDPEIEKCAIVALHHIRPYLKAGIPEIEMPKVEPFRIDSLSLALTTGPNGYKITLRNLDIFGASNYTIKKLKLSKNGSPVEAKVHFPKMKIDAKYTSSGVLIILPASGNGTFHADFTDVYALVRVAVSHFERDNLNWYNADKMEIDLKITQAHMAVKNIFNNNRILNEAINLFLRENGEEVIRIMMPQLRTKLAGVFKKIANQLLKHVNLETFLKSA</sequence>
<evidence type="ECO:0000256" key="2">
    <source>
        <dbReference type="ARBA" id="ARBA00023108"/>
    </source>
</evidence>
<dbReference type="FunCoup" id="A0A482WMR0">
    <property type="interactions" value="37"/>
</dbReference>
<dbReference type="InterPro" id="IPR038606">
    <property type="entry name" value="To_sf"/>
</dbReference>
<dbReference type="SMART" id="SM00700">
    <property type="entry name" value="JHBP"/>
    <property type="match status" value="1"/>
</dbReference>
<protein>
    <recommendedName>
        <fullName evidence="7">Haemolymph juvenile hormone binding protein</fullName>
    </recommendedName>
</protein>
<accession>A0A482WMR0</accession>
<feature type="chain" id="PRO_5019838444" description="Haemolymph juvenile hormone binding protein" evidence="4">
    <location>
        <begin position="21"/>
        <end position="253"/>
    </location>
</feature>